<comment type="caution">
    <text evidence="5">The sequence shown here is derived from an EMBL/GenBank/DDBJ whole genome shotgun (WGS) entry which is preliminary data.</text>
</comment>
<dbReference type="AlphaFoldDB" id="A0AA88VK03"/>
<evidence type="ECO:0000313" key="6">
    <source>
        <dbReference type="Proteomes" id="UP001188597"/>
    </source>
</evidence>
<evidence type="ECO:0008006" key="7">
    <source>
        <dbReference type="Google" id="ProtNLM"/>
    </source>
</evidence>
<evidence type="ECO:0000256" key="2">
    <source>
        <dbReference type="ARBA" id="ARBA00022989"/>
    </source>
</evidence>
<dbReference type="GO" id="GO:0022857">
    <property type="term" value="F:transmembrane transporter activity"/>
    <property type="evidence" value="ECO:0007669"/>
    <property type="project" value="InterPro"/>
</dbReference>
<reference evidence="5" key="1">
    <citation type="submission" date="2022-12" db="EMBL/GenBank/DDBJ databases">
        <title>Draft genome assemblies for two species of Escallonia (Escalloniales).</title>
        <authorList>
            <person name="Chanderbali A."/>
            <person name="Dervinis C."/>
            <person name="Anghel I."/>
            <person name="Soltis D."/>
            <person name="Soltis P."/>
            <person name="Zapata F."/>
        </authorList>
    </citation>
    <scope>NUCLEOTIDE SEQUENCE</scope>
    <source>
        <strain evidence="5">UCBG64.0493</strain>
        <tissue evidence="5">Leaf</tissue>
    </source>
</reference>
<name>A0AA88VK03_9ASTE</name>
<dbReference type="GO" id="GO:0016020">
    <property type="term" value="C:membrane"/>
    <property type="evidence" value="ECO:0007669"/>
    <property type="project" value="InterPro"/>
</dbReference>
<dbReference type="EMBL" id="JAVXUP010001645">
    <property type="protein sequence ID" value="KAK3009458.1"/>
    <property type="molecule type" value="Genomic_DNA"/>
</dbReference>
<feature type="transmembrane region" description="Helical" evidence="4">
    <location>
        <begin position="16"/>
        <end position="36"/>
    </location>
</feature>
<sequence length="120" mass="13381">MSKESFLQLLNQAKPYLAVILMQFGYAGMGVIVKSALNKGMNHYTFAVYRNASAAAVFAPFAIFLERSLSPPLQTFALRSCSFVPLKRWQSKITSNMHRSNTKNDSLHLLQDIVAQLIGV</sequence>
<keyword evidence="3 4" id="KW-0472">Membrane</keyword>
<dbReference type="Proteomes" id="UP001188597">
    <property type="component" value="Unassembled WGS sequence"/>
</dbReference>
<evidence type="ECO:0000313" key="5">
    <source>
        <dbReference type="EMBL" id="KAK3009458.1"/>
    </source>
</evidence>
<dbReference type="PANTHER" id="PTHR31218">
    <property type="entry name" value="WAT1-RELATED PROTEIN"/>
    <property type="match status" value="1"/>
</dbReference>
<evidence type="ECO:0000256" key="1">
    <source>
        <dbReference type="ARBA" id="ARBA00022692"/>
    </source>
</evidence>
<dbReference type="InterPro" id="IPR030184">
    <property type="entry name" value="WAT1-related"/>
</dbReference>
<evidence type="ECO:0000256" key="4">
    <source>
        <dbReference type="SAM" id="Phobius"/>
    </source>
</evidence>
<keyword evidence="6" id="KW-1185">Reference proteome</keyword>
<proteinExistence type="predicted"/>
<gene>
    <name evidence="5" type="ORF">RJ639_014215</name>
</gene>
<accession>A0AA88VK03</accession>
<evidence type="ECO:0000256" key="3">
    <source>
        <dbReference type="ARBA" id="ARBA00023136"/>
    </source>
</evidence>
<keyword evidence="1 4" id="KW-0812">Transmembrane</keyword>
<keyword evidence="2 4" id="KW-1133">Transmembrane helix</keyword>
<protein>
    <recommendedName>
        <fullName evidence="7">WAT1-related protein</fullName>
    </recommendedName>
</protein>
<organism evidence="5 6">
    <name type="scientific">Escallonia herrerae</name>
    <dbReference type="NCBI Taxonomy" id="1293975"/>
    <lineage>
        <taxon>Eukaryota</taxon>
        <taxon>Viridiplantae</taxon>
        <taxon>Streptophyta</taxon>
        <taxon>Embryophyta</taxon>
        <taxon>Tracheophyta</taxon>
        <taxon>Spermatophyta</taxon>
        <taxon>Magnoliopsida</taxon>
        <taxon>eudicotyledons</taxon>
        <taxon>Gunneridae</taxon>
        <taxon>Pentapetalae</taxon>
        <taxon>asterids</taxon>
        <taxon>campanulids</taxon>
        <taxon>Escalloniales</taxon>
        <taxon>Escalloniaceae</taxon>
        <taxon>Escallonia</taxon>
    </lineage>
</organism>